<dbReference type="Gene3D" id="3.30.2180.10">
    <property type="entry name" value="ATP12-like"/>
    <property type="match status" value="1"/>
</dbReference>
<sequence>MLRLLNGRYGVGSRTLWNIRLLATQSSPLGVDHSIENNVKSETNRLAKTGEKFWEKVSLKCDGSQYVVQLDSKTILTPLGHPLAVDRDRSLLAMLLQKEWTNLTSLGVKTYSLPLTSLVSRCIDLEIVNRPGGDLESKAKIGGDRERISQDLLRYLDTDTLLVFCSKSEYEGALRKAQDQVYLPIINSVERFLSSYSGSAVKFRVLDADTDGLRGNQQLEATRDAAKKYLDTLSLWDLAVFEKTVLTTKSFICGVLLLQNKSLTDCQEGLKSSMESIAQAATLEIIYQTERWGEVEDTHDVDKRDVRRNIHAAAIVAYK</sequence>
<name>A0A7H9HJ51_9SACH</name>
<evidence type="ECO:0000256" key="4">
    <source>
        <dbReference type="ARBA" id="ARBA00023128"/>
    </source>
</evidence>
<accession>A0A7H9HJ51</accession>
<evidence type="ECO:0000256" key="3">
    <source>
        <dbReference type="ARBA" id="ARBA00022946"/>
    </source>
</evidence>
<protein>
    <recommendedName>
        <fullName evidence="8">ATP12-domain-containing protein</fullName>
    </recommendedName>
</protein>
<evidence type="ECO:0000256" key="1">
    <source>
        <dbReference type="ARBA" id="ARBA00004173"/>
    </source>
</evidence>
<dbReference type="Pfam" id="PF07542">
    <property type="entry name" value="ATP12"/>
    <property type="match status" value="1"/>
</dbReference>
<evidence type="ECO:0000313" key="7">
    <source>
        <dbReference type="Proteomes" id="UP000510647"/>
    </source>
</evidence>
<comment type="similarity">
    <text evidence="2">Belongs to the ATP12 family.</text>
</comment>
<dbReference type="SUPFAM" id="SSF160909">
    <property type="entry name" value="ATP12-like"/>
    <property type="match status" value="1"/>
</dbReference>
<comment type="subcellular location">
    <subcellularLocation>
        <location evidence="1">Mitochondrion</location>
    </subcellularLocation>
</comment>
<dbReference type="InterPro" id="IPR011419">
    <property type="entry name" value="ATP12_ATP_synth-F1-assembly"/>
</dbReference>
<dbReference type="Proteomes" id="UP000510647">
    <property type="component" value="Chromosome 1"/>
</dbReference>
<reference evidence="6 7" key="1">
    <citation type="submission" date="2020-06" db="EMBL/GenBank/DDBJ databases">
        <title>The yeast mating-type switching endonuclease HO is a domesticated member of an unorthodox homing genetic element family.</title>
        <authorList>
            <person name="Coughlan A.Y."/>
            <person name="Lombardi L."/>
            <person name="Braun-Galleani S."/>
            <person name="Martos A.R."/>
            <person name="Galeote V."/>
            <person name="Bigey F."/>
            <person name="Dequin S."/>
            <person name="Byrne K.P."/>
            <person name="Wolfe K.H."/>
        </authorList>
    </citation>
    <scope>NUCLEOTIDE SEQUENCE [LARGE SCALE GENOMIC DNA]</scope>
    <source>
        <strain evidence="6 7">CBS2947</strain>
    </source>
</reference>
<dbReference type="InterPro" id="IPR042272">
    <property type="entry name" value="ATP12_ATP_synth-F1-assembly_N"/>
</dbReference>
<dbReference type="OrthoDB" id="5322896at2759"/>
<gene>
    <name evidence="6" type="ORF">HG537_0A01910</name>
</gene>
<dbReference type="AlphaFoldDB" id="A0A7H9HJ51"/>
<keyword evidence="4" id="KW-0496">Mitochondrion</keyword>
<organism evidence="6 7">
    <name type="scientific">Torulaspora globosa</name>
    <dbReference type="NCBI Taxonomy" id="48254"/>
    <lineage>
        <taxon>Eukaryota</taxon>
        <taxon>Fungi</taxon>
        <taxon>Dikarya</taxon>
        <taxon>Ascomycota</taxon>
        <taxon>Saccharomycotina</taxon>
        <taxon>Saccharomycetes</taxon>
        <taxon>Saccharomycetales</taxon>
        <taxon>Saccharomycetaceae</taxon>
        <taxon>Torulaspora</taxon>
    </lineage>
</organism>
<dbReference type="GO" id="GO:0005739">
    <property type="term" value="C:mitochondrion"/>
    <property type="evidence" value="ECO:0007669"/>
    <property type="project" value="UniProtKB-SubCell"/>
</dbReference>
<evidence type="ECO:0000313" key="6">
    <source>
        <dbReference type="EMBL" id="QLQ77944.1"/>
    </source>
</evidence>
<proteinExistence type="inferred from homology"/>
<dbReference type="PANTHER" id="PTHR21013">
    <property type="entry name" value="ATP SYNTHASE MITOCHONDRIAL F1 COMPLEX ASSEMBLY FACTOR 2/ATP12 PROTEIN, MITOCHONDRIAL PRECURSOR"/>
    <property type="match status" value="1"/>
</dbReference>
<keyword evidence="3" id="KW-0809">Transit peptide</keyword>
<dbReference type="Gene3D" id="1.10.3580.10">
    <property type="entry name" value="ATP12 ATPase"/>
    <property type="match status" value="1"/>
</dbReference>
<keyword evidence="5" id="KW-0143">Chaperone</keyword>
<keyword evidence="7" id="KW-1185">Reference proteome</keyword>
<dbReference type="InterPro" id="IPR023335">
    <property type="entry name" value="ATP12_ortho_dom_sf"/>
</dbReference>
<evidence type="ECO:0008006" key="8">
    <source>
        <dbReference type="Google" id="ProtNLM"/>
    </source>
</evidence>
<evidence type="ECO:0000256" key="5">
    <source>
        <dbReference type="ARBA" id="ARBA00023186"/>
    </source>
</evidence>
<evidence type="ECO:0000256" key="2">
    <source>
        <dbReference type="ARBA" id="ARBA00008231"/>
    </source>
</evidence>
<dbReference type="EMBL" id="CP059267">
    <property type="protein sequence ID" value="QLQ77944.1"/>
    <property type="molecule type" value="Genomic_DNA"/>
</dbReference>
<dbReference type="PANTHER" id="PTHR21013:SF10">
    <property type="entry name" value="ATP SYNTHASE MITOCHONDRIAL F1 COMPLEX ASSEMBLY FACTOR 2"/>
    <property type="match status" value="1"/>
</dbReference>
<dbReference type="GO" id="GO:0033615">
    <property type="term" value="P:mitochondrial proton-transporting ATP synthase complex assembly"/>
    <property type="evidence" value="ECO:0007669"/>
    <property type="project" value="TreeGrafter"/>
</dbReference>